<dbReference type="PANTHER" id="PTHR33747:SF1">
    <property type="entry name" value="ADENYLATE CYCLASE-ASSOCIATED CAP C-TERMINAL DOMAIN-CONTAINING PROTEIN"/>
    <property type="match status" value="1"/>
</dbReference>
<reference evidence="3" key="1">
    <citation type="journal article" date="2019" name="Int. J. Syst. Evol. Microbiol.">
        <title>The Global Catalogue of Microorganisms (GCM) 10K type strain sequencing project: providing services to taxonomists for standard genome sequencing and annotation.</title>
        <authorList>
            <consortium name="The Broad Institute Genomics Platform"/>
            <consortium name="The Broad Institute Genome Sequencing Center for Infectious Disease"/>
            <person name="Wu L."/>
            <person name="Ma J."/>
        </authorList>
    </citation>
    <scope>NUCLEOTIDE SEQUENCE [LARGE SCALE GENOMIC DNA]</scope>
    <source>
        <strain evidence="3">JCM 16545</strain>
    </source>
</reference>
<dbReference type="Gene3D" id="3.10.450.50">
    <property type="match status" value="1"/>
</dbReference>
<dbReference type="EMBL" id="JBHUJC010000011">
    <property type="protein sequence ID" value="MFD2275569.1"/>
    <property type="molecule type" value="Genomic_DNA"/>
</dbReference>
<sequence length="143" mass="16797">MSETEEDRPLRIRLRSDCPCGSSQSYNDCCRDYHIGKAQPKTAEQLMRARYSAFFFRLPDYLVSTQHPDTRKPNLRKELDAMLPTVMWRSLNILSSSKGGLEDKKGKVEFTAQYHEDGELHEMYEHSRFRRLKGMWKYLDGKG</sequence>
<dbReference type="PANTHER" id="PTHR33747">
    <property type="entry name" value="UPF0225 PROTEIN SCO1677"/>
    <property type="match status" value="1"/>
</dbReference>
<comment type="caution">
    <text evidence="2">The sequence shown here is derived from an EMBL/GenBank/DDBJ whole genome shotgun (WGS) entry which is preliminary data.</text>
</comment>
<dbReference type="SUPFAM" id="SSF54427">
    <property type="entry name" value="NTF2-like"/>
    <property type="match status" value="1"/>
</dbReference>
<dbReference type="InterPro" id="IPR032710">
    <property type="entry name" value="NTF2-like_dom_sf"/>
</dbReference>
<dbReference type="InterPro" id="IPR048469">
    <property type="entry name" value="YchJ-like_M"/>
</dbReference>
<evidence type="ECO:0000313" key="2">
    <source>
        <dbReference type="EMBL" id="MFD2275569.1"/>
    </source>
</evidence>
<name>A0ABW5E0K7_9BACT</name>
<evidence type="ECO:0000259" key="1">
    <source>
        <dbReference type="Pfam" id="PF17775"/>
    </source>
</evidence>
<dbReference type="RefSeq" id="WP_377094707.1">
    <property type="nucleotide sequence ID" value="NZ_JBHSJM010000001.1"/>
</dbReference>
<accession>A0ABW5E0K7</accession>
<gene>
    <name evidence="2" type="ORF">ACFSQZ_03715</name>
</gene>
<feature type="domain" description="YchJ-like middle NTF2-like" evidence="1">
    <location>
        <begin position="42"/>
        <end position="141"/>
    </location>
</feature>
<evidence type="ECO:0000313" key="3">
    <source>
        <dbReference type="Proteomes" id="UP001597297"/>
    </source>
</evidence>
<protein>
    <submittedName>
        <fullName evidence="2">YchJ family protein</fullName>
    </submittedName>
</protein>
<dbReference type="Proteomes" id="UP001597297">
    <property type="component" value="Unassembled WGS sequence"/>
</dbReference>
<keyword evidence="3" id="KW-1185">Reference proteome</keyword>
<dbReference type="Pfam" id="PF17775">
    <property type="entry name" value="YchJ_M-like"/>
    <property type="match status" value="1"/>
</dbReference>
<proteinExistence type="predicted"/>
<organism evidence="2 3">
    <name type="scientific">Rubritalea spongiae</name>
    <dbReference type="NCBI Taxonomy" id="430797"/>
    <lineage>
        <taxon>Bacteria</taxon>
        <taxon>Pseudomonadati</taxon>
        <taxon>Verrucomicrobiota</taxon>
        <taxon>Verrucomicrobiia</taxon>
        <taxon>Verrucomicrobiales</taxon>
        <taxon>Rubritaleaceae</taxon>
        <taxon>Rubritalea</taxon>
    </lineage>
</organism>